<protein>
    <submittedName>
        <fullName evidence="3">Secreted protein</fullName>
    </submittedName>
</protein>
<evidence type="ECO:0000256" key="2">
    <source>
        <dbReference type="SAM" id="Phobius"/>
    </source>
</evidence>
<dbReference type="WBParaSite" id="MCU_004701-RA">
    <property type="protein sequence ID" value="MCU_004701-RA"/>
    <property type="gene ID" value="MCU_004701"/>
</dbReference>
<proteinExistence type="predicted"/>
<organism evidence="3">
    <name type="scientific">Mesocestoides corti</name>
    <name type="common">Flatworm</name>
    <dbReference type="NCBI Taxonomy" id="53468"/>
    <lineage>
        <taxon>Eukaryota</taxon>
        <taxon>Metazoa</taxon>
        <taxon>Spiralia</taxon>
        <taxon>Lophotrochozoa</taxon>
        <taxon>Platyhelminthes</taxon>
        <taxon>Cestoda</taxon>
        <taxon>Eucestoda</taxon>
        <taxon>Cyclophyllidea</taxon>
        <taxon>Mesocestoididae</taxon>
        <taxon>Mesocestoides</taxon>
    </lineage>
</organism>
<feature type="transmembrane region" description="Helical" evidence="2">
    <location>
        <begin position="109"/>
        <end position="129"/>
    </location>
</feature>
<name>A0A5K3F156_MESCO</name>
<keyword evidence="2" id="KW-0812">Transmembrane</keyword>
<sequence>ENRGFIYPCPVLPVLPLVHCASLQWRRKTRERIRSQPSARHSMPARRHAPGSRTTGHVMSPPRRAHYRHQYGCRLIKTSTTEQALLTNHKPEPQLKRLPSESTTLATPFIIYCSSFVPVSGWLLIFLACHWNTERQRIG</sequence>
<accession>A0A5K3F156</accession>
<evidence type="ECO:0000313" key="3">
    <source>
        <dbReference type="WBParaSite" id="MCU_004701-RA"/>
    </source>
</evidence>
<dbReference type="AlphaFoldDB" id="A0A5K3F156"/>
<evidence type="ECO:0000256" key="1">
    <source>
        <dbReference type="SAM" id="MobiDB-lite"/>
    </source>
</evidence>
<feature type="region of interest" description="Disordered" evidence="1">
    <location>
        <begin position="31"/>
        <end position="61"/>
    </location>
</feature>
<reference evidence="3" key="1">
    <citation type="submission" date="2019-11" db="UniProtKB">
        <authorList>
            <consortium name="WormBaseParasite"/>
        </authorList>
    </citation>
    <scope>IDENTIFICATION</scope>
</reference>
<keyword evidence="2" id="KW-1133">Transmembrane helix</keyword>
<keyword evidence="2" id="KW-0472">Membrane</keyword>